<gene>
    <name evidence="2" type="ORF">GSTENG00028207001</name>
</gene>
<sequence length="108" mass="12324">MGGDAAEEQADLKNWWDQAACRPECCIAAEAQRANQEWKLHTREESQRGPAFVSHDSNNTILQLPLKLAPGKRRRQCCSQLCRATRTQHRRPPGSKFRCRPSRQSPPD</sequence>
<protein>
    <submittedName>
        <fullName evidence="2">(spotted green pufferfish) hypothetical protein</fullName>
    </submittedName>
</protein>
<feature type="compositionally biased region" description="Basic residues" evidence="1">
    <location>
        <begin position="86"/>
        <end position="101"/>
    </location>
</feature>
<name>Q4RVR4_TETNG</name>
<feature type="region of interest" description="Disordered" evidence="1">
    <location>
        <begin position="85"/>
        <end position="108"/>
    </location>
</feature>
<proteinExistence type="predicted"/>
<evidence type="ECO:0000256" key="1">
    <source>
        <dbReference type="SAM" id="MobiDB-lite"/>
    </source>
</evidence>
<reference evidence="2" key="2">
    <citation type="submission" date="2004-02" db="EMBL/GenBank/DDBJ databases">
        <authorList>
            <consortium name="Genoscope"/>
            <consortium name="Whitehead Institute Centre for Genome Research"/>
        </authorList>
    </citation>
    <scope>NUCLEOTIDE SEQUENCE</scope>
</reference>
<reference evidence="2" key="1">
    <citation type="journal article" date="2004" name="Nature">
        <title>Genome duplication in the teleost fish Tetraodon nigroviridis reveals the early vertebrate proto-karyotype.</title>
        <authorList>
            <person name="Jaillon O."/>
            <person name="Aury J.-M."/>
            <person name="Brunet F."/>
            <person name="Petit J.-L."/>
            <person name="Stange-Thomann N."/>
            <person name="Mauceli E."/>
            <person name="Bouneau L."/>
            <person name="Fischer C."/>
            <person name="Ozouf-Costaz C."/>
            <person name="Bernot A."/>
            <person name="Nicaud S."/>
            <person name="Jaffe D."/>
            <person name="Fisher S."/>
            <person name="Lutfalla G."/>
            <person name="Dossat C."/>
            <person name="Segurens B."/>
            <person name="Dasilva C."/>
            <person name="Salanoubat M."/>
            <person name="Levy M."/>
            <person name="Boudet N."/>
            <person name="Castellano S."/>
            <person name="Anthouard V."/>
            <person name="Jubin C."/>
            <person name="Castelli V."/>
            <person name="Katinka M."/>
            <person name="Vacherie B."/>
            <person name="Biemont C."/>
            <person name="Skalli Z."/>
            <person name="Cattolico L."/>
            <person name="Poulain J."/>
            <person name="De Berardinis V."/>
            <person name="Cruaud C."/>
            <person name="Duprat S."/>
            <person name="Brottier P."/>
            <person name="Coutanceau J.-P."/>
            <person name="Gouzy J."/>
            <person name="Parra G."/>
            <person name="Lardier G."/>
            <person name="Chapple C."/>
            <person name="McKernan K.J."/>
            <person name="McEwan P."/>
            <person name="Bosak S."/>
            <person name="Kellis M."/>
            <person name="Volff J.-N."/>
            <person name="Guigo R."/>
            <person name="Zody M.C."/>
            <person name="Mesirov J."/>
            <person name="Lindblad-Toh K."/>
            <person name="Birren B."/>
            <person name="Nusbaum C."/>
            <person name="Kahn D."/>
            <person name="Robinson-Rechavi M."/>
            <person name="Laudet V."/>
            <person name="Schachter V."/>
            <person name="Quetier F."/>
            <person name="Saurin W."/>
            <person name="Scarpelli C."/>
            <person name="Wincker P."/>
            <person name="Lander E.S."/>
            <person name="Weissenbach J."/>
            <person name="Roest Crollius H."/>
        </authorList>
    </citation>
    <scope>NUCLEOTIDE SEQUENCE [LARGE SCALE GENOMIC DNA]</scope>
</reference>
<dbReference type="KEGG" id="tng:GSTEN00028207G001"/>
<organism evidence="2">
    <name type="scientific">Tetraodon nigroviridis</name>
    <name type="common">Spotted green pufferfish</name>
    <name type="synonym">Chelonodon nigroviridis</name>
    <dbReference type="NCBI Taxonomy" id="99883"/>
    <lineage>
        <taxon>Eukaryota</taxon>
        <taxon>Metazoa</taxon>
        <taxon>Chordata</taxon>
        <taxon>Craniata</taxon>
        <taxon>Vertebrata</taxon>
        <taxon>Euteleostomi</taxon>
        <taxon>Actinopterygii</taxon>
        <taxon>Neopterygii</taxon>
        <taxon>Teleostei</taxon>
        <taxon>Neoteleostei</taxon>
        <taxon>Acanthomorphata</taxon>
        <taxon>Eupercaria</taxon>
        <taxon>Tetraodontiformes</taxon>
        <taxon>Tetradontoidea</taxon>
        <taxon>Tetraodontidae</taxon>
        <taxon>Tetraodon</taxon>
    </lineage>
</organism>
<dbReference type="EMBL" id="CAAE01014991">
    <property type="protein sequence ID" value="CAG07518.1"/>
    <property type="molecule type" value="Genomic_DNA"/>
</dbReference>
<dbReference type="AlphaFoldDB" id="Q4RVR4"/>
<evidence type="ECO:0000313" key="2">
    <source>
        <dbReference type="EMBL" id="CAG07518.1"/>
    </source>
</evidence>
<accession>Q4RVR4</accession>
<comment type="caution">
    <text evidence="2">The sequence shown here is derived from an EMBL/GenBank/DDBJ whole genome shotgun (WGS) entry which is preliminary data.</text>
</comment>